<protein>
    <recommendedName>
        <fullName evidence="1">CHK kinase-like domain-containing protein</fullName>
    </recommendedName>
</protein>
<dbReference type="OrthoDB" id="411145at2759"/>
<dbReference type="Gene3D" id="3.90.1200.10">
    <property type="match status" value="1"/>
</dbReference>
<dbReference type="PANTHER" id="PTHR11012:SF56">
    <property type="entry name" value="CHK KINASE-LIKE DOMAIN-CONTAINING PROTEIN-RELATED"/>
    <property type="match status" value="1"/>
</dbReference>
<dbReference type="InterPro" id="IPR004119">
    <property type="entry name" value="EcKL"/>
</dbReference>
<evidence type="ECO:0000313" key="3">
    <source>
        <dbReference type="Proteomes" id="UP000792457"/>
    </source>
</evidence>
<gene>
    <name evidence="2" type="ORF">J437_LFUL017515</name>
</gene>
<sequence>MRPRERRGENGACGGSVARTASFGERGLRMSEHVEGKSKDTSVVGWLDLHFVQNSLREGLGNPELVLVEHEVLPANARGENYASVVYKCSAKDVSGKEYRVIIKTIPTNAVRQLFCNKAEIFRKEIDMYTVVFPDYEDMLLASGMKRFWAKYYYSSMDGSKDTIVLEDIKPHGFVMRERRLGLNADHLEVAMTALARYHACSIALRLRGPEAFERKVTSRFQELLFTPDNENMTYWLESCIKTGSKAIMDWEGDKYSRIADKIRECGPELQRKTWEDFRPKEGAVLNHGDFWVNNMMFKYATPEEAETGAGKPTEVVLLDFQIARYCSPVIDLFYLMVTSVTPETRKKHWRRLVEGVYMHSLWSDIERLGHRGDIRYGRNLSVIRHI</sequence>
<evidence type="ECO:0000259" key="1">
    <source>
        <dbReference type="SMART" id="SM00587"/>
    </source>
</evidence>
<dbReference type="EMBL" id="KZ309302">
    <property type="protein sequence ID" value="KAG8238208.1"/>
    <property type="molecule type" value="Genomic_DNA"/>
</dbReference>
<reference evidence="2" key="2">
    <citation type="submission" date="2017-10" db="EMBL/GenBank/DDBJ databases">
        <title>Ladona fulva Genome sequencing and assembly.</title>
        <authorList>
            <person name="Murali S."/>
            <person name="Richards S."/>
            <person name="Bandaranaike D."/>
            <person name="Bellair M."/>
            <person name="Blankenburg K."/>
            <person name="Chao H."/>
            <person name="Dinh H."/>
            <person name="Doddapaneni H."/>
            <person name="Dugan-Rocha S."/>
            <person name="Elkadiri S."/>
            <person name="Gnanaolivu R."/>
            <person name="Hernandez B."/>
            <person name="Skinner E."/>
            <person name="Javaid M."/>
            <person name="Lee S."/>
            <person name="Li M."/>
            <person name="Ming W."/>
            <person name="Munidasa M."/>
            <person name="Muniz J."/>
            <person name="Nguyen L."/>
            <person name="Hughes D."/>
            <person name="Osuji N."/>
            <person name="Pu L.-L."/>
            <person name="Puazo M."/>
            <person name="Qu C."/>
            <person name="Quiroz J."/>
            <person name="Raj R."/>
            <person name="Weissenberger G."/>
            <person name="Xin Y."/>
            <person name="Zou X."/>
            <person name="Han Y."/>
            <person name="Worley K."/>
            <person name="Muzny D."/>
            <person name="Gibbs R."/>
        </authorList>
    </citation>
    <scope>NUCLEOTIDE SEQUENCE</scope>
    <source>
        <strain evidence="2">Sampled in the wild</strain>
    </source>
</reference>
<keyword evidence="3" id="KW-1185">Reference proteome</keyword>
<dbReference type="PANTHER" id="PTHR11012">
    <property type="entry name" value="PROTEIN KINASE-LIKE DOMAIN-CONTAINING"/>
    <property type="match status" value="1"/>
</dbReference>
<comment type="caution">
    <text evidence="2">The sequence shown here is derived from an EMBL/GenBank/DDBJ whole genome shotgun (WGS) entry which is preliminary data.</text>
</comment>
<evidence type="ECO:0000313" key="2">
    <source>
        <dbReference type="EMBL" id="KAG8238208.1"/>
    </source>
</evidence>
<reference evidence="2" key="1">
    <citation type="submission" date="2013-04" db="EMBL/GenBank/DDBJ databases">
        <authorList>
            <person name="Qu J."/>
            <person name="Murali S.C."/>
            <person name="Bandaranaike D."/>
            <person name="Bellair M."/>
            <person name="Blankenburg K."/>
            <person name="Chao H."/>
            <person name="Dinh H."/>
            <person name="Doddapaneni H."/>
            <person name="Downs B."/>
            <person name="Dugan-Rocha S."/>
            <person name="Elkadiri S."/>
            <person name="Gnanaolivu R.D."/>
            <person name="Hernandez B."/>
            <person name="Javaid M."/>
            <person name="Jayaseelan J.C."/>
            <person name="Lee S."/>
            <person name="Li M."/>
            <person name="Ming W."/>
            <person name="Munidasa M."/>
            <person name="Muniz J."/>
            <person name="Nguyen L."/>
            <person name="Ongeri F."/>
            <person name="Osuji N."/>
            <person name="Pu L.-L."/>
            <person name="Puazo M."/>
            <person name="Qu C."/>
            <person name="Quiroz J."/>
            <person name="Raj R."/>
            <person name="Weissenberger G."/>
            <person name="Xin Y."/>
            <person name="Zou X."/>
            <person name="Han Y."/>
            <person name="Richards S."/>
            <person name="Worley K."/>
            <person name="Muzny D."/>
            <person name="Gibbs R."/>
        </authorList>
    </citation>
    <scope>NUCLEOTIDE SEQUENCE</scope>
    <source>
        <strain evidence="2">Sampled in the wild</strain>
    </source>
</reference>
<dbReference type="InterPro" id="IPR015897">
    <property type="entry name" value="CHK_kinase-like"/>
</dbReference>
<name>A0A8K0KPV5_LADFU</name>
<dbReference type="SMART" id="SM00587">
    <property type="entry name" value="CHK"/>
    <property type="match status" value="1"/>
</dbReference>
<feature type="domain" description="CHK kinase-like" evidence="1">
    <location>
        <begin position="164"/>
        <end position="368"/>
    </location>
</feature>
<dbReference type="AlphaFoldDB" id="A0A8K0KPV5"/>
<dbReference type="InterPro" id="IPR011009">
    <property type="entry name" value="Kinase-like_dom_sf"/>
</dbReference>
<dbReference type="Pfam" id="PF02958">
    <property type="entry name" value="EcKL"/>
    <property type="match status" value="1"/>
</dbReference>
<accession>A0A8K0KPV5</accession>
<dbReference type="SUPFAM" id="SSF56112">
    <property type="entry name" value="Protein kinase-like (PK-like)"/>
    <property type="match status" value="1"/>
</dbReference>
<proteinExistence type="predicted"/>
<organism evidence="2 3">
    <name type="scientific">Ladona fulva</name>
    <name type="common">Scarce chaser dragonfly</name>
    <name type="synonym">Libellula fulva</name>
    <dbReference type="NCBI Taxonomy" id="123851"/>
    <lineage>
        <taxon>Eukaryota</taxon>
        <taxon>Metazoa</taxon>
        <taxon>Ecdysozoa</taxon>
        <taxon>Arthropoda</taxon>
        <taxon>Hexapoda</taxon>
        <taxon>Insecta</taxon>
        <taxon>Pterygota</taxon>
        <taxon>Palaeoptera</taxon>
        <taxon>Odonata</taxon>
        <taxon>Epiprocta</taxon>
        <taxon>Anisoptera</taxon>
        <taxon>Libelluloidea</taxon>
        <taxon>Libellulidae</taxon>
        <taxon>Ladona</taxon>
    </lineage>
</organism>
<dbReference type="Proteomes" id="UP000792457">
    <property type="component" value="Unassembled WGS sequence"/>
</dbReference>